<proteinExistence type="predicted"/>
<gene>
    <name evidence="3" type="primary">nagB</name>
    <name evidence="3" type="ORF">IC230_04430</name>
</gene>
<dbReference type="PROSITE" id="PS01161">
    <property type="entry name" value="GLC_GALNAC_ISOMERASE"/>
    <property type="match status" value="1"/>
</dbReference>
<comment type="caution">
    <text evidence="3">The sequence shown here is derived from an EMBL/GenBank/DDBJ whole genome shotgun (WGS) entry which is preliminary data.</text>
</comment>
<keyword evidence="4" id="KW-1185">Reference proteome</keyword>
<dbReference type="SUPFAM" id="SSF102588">
    <property type="entry name" value="LmbE-like"/>
    <property type="match status" value="1"/>
</dbReference>
<dbReference type="SUPFAM" id="SSF100950">
    <property type="entry name" value="NagB/RpiA/CoA transferase-like"/>
    <property type="match status" value="1"/>
</dbReference>
<reference evidence="3" key="1">
    <citation type="submission" date="2020-09" db="EMBL/GenBank/DDBJ databases">
        <authorList>
            <person name="Kim M.K."/>
        </authorList>
    </citation>
    <scope>NUCLEOTIDE SEQUENCE</scope>
    <source>
        <strain evidence="3">BT704</strain>
    </source>
</reference>
<dbReference type="CDD" id="cd01399">
    <property type="entry name" value="GlcN6P_deaminase"/>
    <property type="match status" value="1"/>
</dbReference>
<evidence type="ECO:0000313" key="4">
    <source>
        <dbReference type="Proteomes" id="UP000653797"/>
    </source>
</evidence>
<dbReference type="Pfam" id="PF01182">
    <property type="entry name" value="Glucosamine_iso"/>
    <property type="match status" value="1"/>
</dbReference>
<organism evidence="3 4">
    <name type="scientific">Spirosoma validum</name>
    <dbReference type="NCBI Taxonomy" id="2771355"/>
    <lineage>
        <taxon>Bacteria</taxon>
        <taxon>Pseudomonadati</taxon>
        <taxon>Bacteroidota</taxon>
        <taxon>Cytophagia</taxon>
        <taxon>Cytophagales</taxon>
        <taxon>Cytophagaceae</taxon>
        <taxon>Spirosoma</taxon>
    </lineage>
</organism>
<evidence type="ECO:0000256" key="1">
    <source>
        <dbReference type="NCBIfam" id="TIGR00502"/>
    </source>
</evidence>
<dbReference type="InterPro" id="IPR018321">
    <property type="entry name" value="Glucosamine6P_isomerase_CS"/>
</dbReference>
<dbReference type="InterPro" id="IPR037171">
    <property type="entry name" value="NagB/RpiA_transferase-like"/>
</dbReference>
<evidence type="ECO:0000313" key="3">
    <source>
        <dbReference type="EMBL" id="MBD2752127.1"/>
    </source>
</evidence>
<dbReference type="Gene3D" id="3.40.50.10320">
    <property type="entry name" value="LmbE-like"/>
    <property type="match status" value="1"/>
</dbReference>
<name>A0A927AYQ2_9BACT</name>
<dbReference type="GO" id="GO:0006046">
    <property type="term" value="P:N-acetylglucosamine catabolic process"/>
    <property type="evidence" value="ECO:0007669"/>
    <property type="project" value="UniProtKB-UniRule"/>
</dbReference>
<dbReference type="InterPro" id="IPR004547">
    <property type="entry name" value="Glucosamine6P_isomerase"/>
</dbReference>
<sequence>MITESSILDNPGGLSEAPAGVVSTGGPIQSAITYEKIPTHIYADAKAASRAVAQEIADLIRQKQNEGKPCILGLATGSSPKTVYAELIRMHREEGLSFHNVVTFNLDEYYPMEPDSLQSYWRFMREQLFDHVDIPQGNYHVPDGTLQTDKVAEFTKKYEAEIEAAGGLDFQLLGIGGNGHIGFNEPGSLINSHTRLMMLDNSTRAAASVDFGGLPKTPRKAITMGVSSILSAKRVVLLAWGERKAPVIRGAVEGLVTELNPASYLQTHPNALFVIDEAAASELTRMKTPWLVDSVEWDNKMKKKAVTYLSMALSKPILKLTDRDYNDNGMSDLLAQYGQAYDINIDVFNQLQHTITGWPGGKPNADDTNRPERALPAHKRCLIFSPHPDDDIISMGGTFQRLRDQGHEVHVGYQTSGNIAVADDEALRFADYVVDFNTKFGIDSPEATRIFQDAAASLREKKDSEMDTTEVRYVKGLIRMGEAKATCRFVGIPVENAHFMNMPFYETGTVAKKPLSEEDILITMALIEEIKPHQIYAAGDLADPHGTHKVCLDAVLESVRRLKDKDFMKDCWVWLYRGAWAEWDVSEIEMAVPMSPDQVTKKRLGIFKHQSQKDGVVYQGTDSREFWQRAEERNRGTAEIYNRLGLAEYEAMEAFVRWRF</sequence>
<dbReference type="AlphaFoldDB" id="A0A927AYQ2"/>
<dbReference type="Gene3D" id="3.40.50.1360">
    <property type="match status" value="1"/>
</dbReference>
<dbReference type="InterPro" id="IPR003737">
    <property type="entry name" value="GlcNAc_PI_deacetylase-related"/>
</dbReference>
<dbReference type="InterPro" id="IPR024078">
    <property type="entry name" value="LmbE-like_dom_sf"/>
</dbReference>
<dbReference type="PANTHER" id="PTHR42892">
    <property type="entry name" value="GLUCOSAMINE-6-PHOSPHATE DEAMINASE-LIKE PROTEIN BT_0258-RELATED"/>
    <property type="match status" value="1"/>
</dbReference>
<dbReference type="RefSeq" id="WP_191037739.1">
    <property type="nucleotide sequence ID" value="NZ_JACXAA010000001.1"/>
</dbReference>
<dbReference type="EMBL" id="JACXAA010000001">
    <property type="protein sequence ID" value="MBD2752127.1"/>
    <property type="molecule type" value="Genomic_DNA"/>
</dbReference>
<accession>A0A927AYQ2</accession>
<dbReference type="Proteomes" id="UP000653797">
    <property type="component" value="Unassembled WGS sequence"/>
</dbReference>
<protein>
    <recommendedName>
        <fullName evidence="1">Glucosamine-6-phosphate deaminase</fullName>
        <ecNumber evidence="1">3.5.99.6</ecNumber>
    </recommendedName>
</protein>
<dbReference type="NCBIfam" id="TIGR00502">
    <property type="entry name" value="nagB"/>
    <property type="match status" value="1"/>
</dbReference>
<dbReference type="InterPro" id="IPR006148">
    <property type="entry name" value="Glc/Gal-6P_isomerase"/>
</dbReference>
<feature type="domain" description="Glucosamine/galactosamine-6-phosphate isomerase" evidence="2">
    <location>
        <begin position="44"/>
        <end position="267"/>
    </location>
</feature>
<dbReference type="InterPro" id="IPR052960">
    <property type="entry name" value="GlcN6P_deaminase-like"/>
</dbReference>
<dbReference type="NCBIfam" id="NF002557">
    <property type="entry name" value="PRK02122.1"/>
    <property type="match status" value="1"/>
</dbReference>
<dbReference type="EC" id="3.5.99.6" evidence="1"/>
<dbReference type="PANTHER" id="PTHR42892:SF1">
    <property type="entry name" value="GLUCOSAMINE-6-PHOSPHATE ISOMERASE"/>
    <property type="match status" value="1"/>
</dbReference>
<dbReference type="GO" id="GO:0004342">
    <property type="term" value="F:glucosamine-6-phosphate deaminase activity"/>
    <property type="evidence" value="ECO:0007669"/>
    <property type="project" value="UniProtKB-UniRule"/>
</dbReference>
<keyword evidence="3" id="KW-0378">Hydrolase</keyword>
<evidence type="ECO:0000259" key="2">
    <source>
        <dbReference type="Pfam" id="PF01182"/>
    </source>
</evidence>
<dbReference type="GO" id="GO:0005975">
    <property type="term" value="P:carbohydrate metabolic process"/>
    <property type="evidence" value="ECO:0007669"/>
    <property type="project" value="InterPro"/>
</dbReference>
<dbReference type="Pfam" id="PF02585">
    <property type="entry name" value="PIG-L"/>
    <property type="match status" value="1"/>
</dbReference>